<gene>
    <name evidence="3" type="ORF">STCU_10168</name>
</gene>
<feature type="compositionally biased region" description="Low complexity" evidence="2">
    <location>
        <begin position="1689"/>
        <end position="1701"/>
    </location>
</feature>
<feature type="region of interest" description="Disordered" evidence="2">
    <location>
        <begin position="30"/>
        <end position="103"/>
    </location>
</feature>
<keyword evidence="1" id="KW-0175">Coiled coil</keyword>
<keyword evidence="4" id="KW-1185">Reference proteome</keyword>
<comment type="caution">
    <text evidence="3">The sequence shown here is derived from an EMBL/GenBank/DDBJ whole genome shotgun (WGS) entry which is preliminary data.</text>
</comment>
<feature type="region of interest" description="Disordered" evidence="2">
    <location>
        <begin position="1673"/>
        <end position="1701"/>
    </location>
</feature>
<evidence type="ECO:0000256" key="1">
    <source>
        <dbReference type="SAM" id="Coils"/>
    </source>
</evidence>
<protein>
    <submittedName>
        <fullName evidence="3">Uncharacterized protein</fullName>
    </submittedName>
</protein>
<evidence type="ECO:0000256" key="2">
    <source>
        <dbReference type="SAM" id="MobiDB-lite"/>
    </source>
</evidence>
<feature type="region of interest" description="Disordered" evidence="2">
    <location>
        <begin position="322"/>
        <end position="347"/>
    </location>
</feature>
<evidence type="ECO:0000313" key="3">
    <source>
        <dbReference type="EMBL" id="EPY18125.1"/>
    </source>
</evidence>
<feature type="region of interest" description="Disordered" evidence="2">
    <location>
        <begin position="725"/>
        <end position="745"/>
    </location>
</feature>
<proteinExistence type="predicted"/>
<name>S9V5I1_9TRYP</name>
<feature type="coiled-coil region" evidence="1">
    <location>
        <begin position="1590"/>
        <end position="1617"/>
    </location>
</feature>
<dbReference type="EMBL" id="ATMH01010095">
    <property type="protein sequence ID" value="EPY18125.1"/>
    <property type="molecule type" value="Genomic_DNA"/>
</dbReference>
<feature type="compositionally biased region" description="Acidic residues" evidence="2">
    <location>
        <begin position="725"/>
        <end position="737"/>
    </location>
</feature>
<feature type="compositionally biased region" description="Basic and acidic residues" evidence="2">
    <location>
        <begin position="50"/>
        <end position="71"/>
    </location>
</feature>
<dbReference type="Proteomes" id="UP000015354">
    <property type="component" value="Unassembled WGS sequence"/>
</dbReference>
<sequence>MAVMTFNMLCRGDPLLQKWCVAANAQLGVNSDAADDDDDEVRRTQQHNNETQEKTNRNEGKHTTKEEAKNVDEEDEVVIVEEHERPHKKQNRNHPPLPPQDRCASPTILDTLFEDIHLSRTEVKRLRTLLFPLLYNMKYIFGYVTKQDRQHYDRTTSVTTSKSRAWATPVLNHYVSRLLDSFESEKEVLIRLFSFLSDIVCAKEKAFLVSQLFYFVEGDEDDDDAEDSNNNNINSKMEFFHSKEIVFTFKLFELCSYLFQQLYILFEEQKQNHETHTNLNETANLHVIGLLRLVTDVLVQSHHQHVIDAVIFSVQDHDNTHKSGAASDDMSYHRFLDPKSPQRRRQGDLEGRIEEALLDNTNSDNNNDNNKESFSSYLRVVYKKEYERFHHKKKRGDSSNEAAIPQQHQSIRQFGRILGSAYCDYKNYVFDCCFSADVHLSFKAFQSLYVWLQHTKDRKSKPDQGMIDFMNDADGNADTNYFHLPAIAREHSNPLLFGDPKGVHAIPFDVLSDIVWDPLRLPTDQGSPTQKEHTFLPLFLLGLYQSYHLHEKFELFRSSVPLLFYEVHMQRAVPPPQRSGCHVSAALLPIALLHTLFSAAKEGLAAASLKRRWTELLVTHVFRTAAPCDAGGAVLFPSLCRRFLSLSFFLFTVVLHYGVKLHGLRKAAGSTAGRSLPLVRDAEEGADRTTAFYATTLANMGAQLPLLTDLKEGLFLLYTTPDVEAGEAAEEEDEGDAESERRQRPRTGVTALLHIAYVGSRVGEHALSLLIAELAAESMLFPQSGVQPAQHVRAVGGAENALLTFYPLLDFLQPTMETAAVAATTVNYRDLVGQNHVAEVVRGLLEQQGGHTPQDTVRQQRMYLANMTLQDETEKRRAFQRCSNVYFNYYRPPYSVLFPSVVKGGAAATGGERRFAMRLRVGTYRDFLCLVSAPQREESGLAPINVRRWKWREKLQFRNVKNLERTQKFILYLYESVKDHFSFDMQSILFSNETNCHERASLAAGDEDANWNSALLLEDLDALFPHCHYFRTPSAGAADARAAPQRALLAQAQDCMERGEYERAMQTLSAASAYFTLSARHGVPPPAQPPLPSAWGDDPARHGVYAAQLLRRWDAPAPLAAGDGGLGRGSDRDSYESLFFELAWQSGEWFHDDRTAVFPPLLRCELQRLQDRPTAAAPGTTYHKRFTLLLLTLHRLFQRSEQQDLYLSHTDGHTNHNIYLFDEIRVQLQAVQHQRMLLRHHPSSPSSPFYAFISDCTVLKDVEVCLHEALFHHTDAAATTTGSGGGSSLRERVGQALRRRWAPQPSCGATLATAAVQIAIAGVLHDEALLTQLLVATPGAAVDRPDMPRGGALQRALDARRPLLVLHWLAQLEALQQRCHASRGPHVDVDSEAAARHRMQLTLLRADALWACGRGAAALALLQPGFAALGAARPPADSNFLDYVHNPSLVLRLIRWRCSADPSGELHRSPHGTRGASGEAADDDTSLYFLIRDPFFSHVASNDKSGVCSYTFAMLCLALAKSLESKGNRQPHQPAHPGAPHGGNTDYFAALKRTICESKRELRALMGRKRTMEELHADKNSTFVMDEKEMKLLRHRITQLKMEIDRNEEEEKKELENYALYRRSALNAFARFLQFNYQCQPHKDRNHHRDEERTLSAIFSFIEIWLGDYHAQGDEGADADRENNDDEASSSSNATATTTATNSDEAILEKAFRIIPSQVFLCLYAQLAARLGSGGRPPTPAPEARNFLEDVVFRVARDYPLECVWSLLTVQRAEQYGGGGGGPRTAATATAKTTSADADKIDAVKRILHALKNQRPNSPEARNPMLSLLVSEAEQLSAAYLELAFTAPPPRPRTRRSASAFRATTSCWATRGAGTSRRRR</sequence>
<reference evidence="3 4" key="1">
    <citation type="journal article" date="2013" name="PLoS ONE">
        <title>Predicting the Proteins of Angomonas deanei, Strigomonas culicis and Their Respective Endosymbionts Reveals New Aspects of the Trypanosomatidae Family.</title>
        <authorList>
            <person name="Motta M.C."/>
            <person name="Martins A.C."/>
            <person name="de Souza S.S."/>
            <person name="Catta-Preta C.M."/>
            <person name="Silva R."/>
            <person name="Klein C.C."/>
            <person name="de Almeida L.G."/>
            <person name="de Lima Cunha O."/>
            <person name="Ciapina L.P."/>
            <person name="Brocchi M."/>
            <person name="Colabardini A.C."/>
            <person name="de Araujo Lima B."/>
            <person name="Machado C.R."/>
            <person name="de Almeida Soares C.M."/>
            <person name="Probst C.M."/>
            <person name="de Menezes C.B."/>
            <person name="Thompson C.E."/>
            <person name="Bartholomeu D.C."/>
            <person name="Gradia D.F."/>
            <person name="Pavoni D.P."/>
            <person name="Grisard E.C."/>
            <person name="Fantinatti-Garboggini F."/>
            <person name="Marchini F.K."/>
            <person name="Rodrigues-Luiz G.F."/>
            <person name="Wagner G."/>
            <person name="Goldman G.H."/>
            <person name="Fietto J.L."/>
            <person name="Elias M.C."/>
            <person name="Goldman M.H."/>
            <person name="Sagot M.F."/>
            <person name="Pereira M."/>
            <person name="Stoco P.H."/>
            <person name="de Mendonca-Neto R.P."/>
            <person name="Teixeira S.M."/>
            <person name="Maciel T.E."/>
            <person name="de Oliveira Mendes T.A."/>
            <person name="Urmenyi T.P."/>
            <person name="de Souza W."/>
            <person name="Schenkman S."/>
            <person name="de Vasconcelos A.T."/>
        </authorList>
    </citation>
    <scope>NUCLEOTIDE SEQUENCE [LARGE SCALE GENOMIC DNA]</scope>
</reference>
<accession>S9V5I1</accession>
<organism evidence="3 4">
    <name type="scientific">Strigomonas culicis</name>
    <dbReference type="NCBI Taxonomy" id="28005"/>
    <lineage>
        <taxon>Eukaryota</taxon>
        <taxon>Discoba</taxon>
        <taxon>Euglenozoa</taxon>
        <taxon>Kinetoplastea</taxon>
        <taxon>Metakinetoplastina</taxon>
        <taxon>Trypanosomatida</taxon>
        <taxon>Trypanosomatidae</taxon>
        <taxon>Strigomonadinae</taxon>
        <taxon>Strigomonas</taxon>
    </lineage>
</organism>
<evidence type="ECO:0000313" key="4">
    <source>
        <dbReference type="Proteomes" id="UP000015354"/>
    </source>
</evidence>